<organism evidence="4 5">
    <name type="scientific">Colletotrichum karsti</name>
    <dbReference type="NCBI Taxonomy" id="1095194"/>
    <lineage>
        <taxon>Eukaryota</taxon>
        <taxon>Fungi</taxon>
        <taxon>Dikarya</taxon>
        <taxon>Ascomycota</taxon>
        <taxon>Pezizomycotina</taxon>
        <taxon>Sordariomycetes</taxon>
        <taxon>Hypocreomycetidae</taxon>
        <taxon>Glomerellales</taxon>
        <taxon>Glomerellaceae</taxon>
        <taxon>Colletotrichum</taxon>
        <taxon>Colletotrichum boninense species complex</taxon>
    </lineage>
</organism>
<feature type="chain" id="PRO_5040452580" evidence="3">
    <location>
        <begin position="19"/>
        <end position="736"/>
    </location>
</feature>
<evidence type="ECO:0000256" key="2">
    <source>
        <dbReference type="SAM" id="MobiDB-lite"/>
    </source>
</evidence>
<proteinExistence type="inferred from homology"/>
<evidence type="ECO:0000313" key="5">
    <source>
        <dbReference type="Proteomes" id="UP000781932"/>
    </source>
</evidence>
<dbReference type="PANTHER" id="PTHR34598">
    <property type="entry name" value="BLL6449 PROTEIN"/>
    <property type="match status" value="1"/>
</dbReference>
<dbReference type="InterPro" id="IPR044053">
    <property type="entry name" value="AsaB-like"/>
</dbReference>
<keyword evidence="3" id="KW-0732">Signal</keyword>
<sequence>MKIATLLAVFTASVAVSAAPAFGVTDASVEVARDQVISARDKYLWCGDCSGGKQFSEESSTERAEQKKQVLGSFNYYNGLGTPALDDLTIIEGTSPDNKTYHVPVTDLRSLPAPLSSYTHDKHGFQIVRQPLPISPAPGSVHDHKVMTNEYYPVMTDLLKKTLGARCVTVRKHSLRDIPNWEIIGMNPEVGFEIESLAPFNIAHSDYTPAGARGHFRAMKESDWFSENDTADGCTTPGEREEFLRLRREIIEAEDRAIAEAGIDPEGLGDDKRPTGGHWAWDGSNYDGPRYGFFSIWRAWETVRRDPLAVMDMSQRASEDIDYAPLTRTYRNRPGCVPFYYSQNAMILPSNVRRRDSGFDDGDGDREHAWCYLSEQTPEEVYLIKFFDSEALPSINNAYLKREKPTANMTSKQTSKHEKRKQRQQETLKLQEQLRALLGGDTTPDGTRIEGIEMQLSANLLKIFELCPDVSPVSLWEEGGPLHKIAYSRNAVKSVVARLKQKTTESGLTYSPISSPAETTCDTDMATSEKAAEDTISVASRQEDDSMDTEEQVRIGLAAASLSAPDAGEADTEETSQYYTARREDLSCLESGTRLTGKVIFDALQLSVKLNPLRYIILDPVASASILETPFDYPNHRHQQWVLVKFDRLRNIITVFDLSSISPTVSPEVEAHVRLLATYLVMTDLVPTVRSGACPQQISIDDCGVAVIVNGMRAISTCPTVVLQGSRRCDMKDYTL</sequence>
<feature type="region of interest" description="Disordered" evidence="2">
    <location>
        <begin position="402"/>
        <end position="426"/>
    </location>
</feature>
<reference evidence="4" key="2">
    <citation type="submission" date="2020-11" db="EMBL/GenBank/DDBJ databases">
        <title>Whole genome sequencing of Colletotrichum sp.</title>
        <authorList>
            <person name="Li H."/>
        </authorList>
    </citation>
    <scope>NUCLEOTIDE SEQUENCE</scope>
    <source>
        <strain evidence="4">CkLH20</strain>
    </source>
</reference>
<evidence type="ECO:0000256" key="1">
    <source>
        <dbReference type="ARBA" id="ARBA00023604"/>
    </source>
</evidence>
<evidence type="ECO:0000313" key="4">
    <source>
        <dbReference type="EMBL" id="KAF9871004.1"/>
    </source>
</evidence>
<dbReference type="AlphaFoldDB" id="A0A9P6LD72"/>
<dbReference type="EMBL" id="JAATWM020000048">
    <property type="protein sequence ID" value="KAF9871004.1"/>
    <property type="molecule type" value="Genomic_DNA"/>
</dbReference>
<feature type="region of interest" description="Disordered" evidence="2">
    <location>
        <begin position="507"/>
        <end position="528"/>
    </location>
</feature>
<comment type="caution">
    <text evidence="4">The sequence shown here is derived from an EMBL/GenBank/DDBJ whole genome shotgun (WGS) entry which is preliminary data.</text>
</comment>
<dbReference type="RefSeq" id="XP_038740465.1">
    <property type="nucleotide sequence ID" value="XM_038894135.1"/>
</dbReference>
<dbReference type="GO" id="GO:0016491">
    <property type="term" value="F:oxidoreductase activity"/>
    <property type="evidence" value="ECO:0007669"/>
    <property type="project" value="InterPro"/>
</dbReference>
<feature type="signal peptide" evidence="3">
    <location>
        <begin position="1"/>
        <end position="18"/>
    </location>
</feature>
<name>A0A9P6LD72_9PEZI</name>
<dbReference type="GeneID" id="62167209"/>
<dbReference type="Proteomes" id="UP000781932">
    <property type="component" value="Unassembled WGS sequence"/>
</dbReference>
<evidence type="ECO:0000256" key="3">
    <source>
        <dbReference type="SAM" id="SignalP"/>
    </source>
</evidence>
<accession>A0A9P6LD72</accession>
<gene>
    <name evidence="4" type="ORF">CkaCkLH20_11421</name>
</gene>
<keyword evidence="5" id="KW-1185">Reference proteome</keyword>
<dbReference type="OrthoDB" id="412788at2759"/>
<dbReference type="PANTHER" id="PTHR34598:SF3">
    <property type="entry name" value="OXIDOREDUCTASE AN1597"/>
    <property type="match status" value="1"/>
</dbReference>
<reference evidence="4" key="1">
    <citation type="submission" date="2020-03" db="EMBL/GenBank/DDBJ databases">
        <authorList>
            <person name="He L."/>
        </authorList>
    </citation>
    <scope>NUCLEOTIDE SEQUENCE</scope>
    <source>
        <strain evidence="4">CkLH20</strain>
    </source>
</reference>
<feature type="compositionally biased region" description="Polar residues" evidence="2">
    <location>
        <begin position="507"/>
        <end position="526"/>
    </location>
</feature>
<comment type="similarity">
    <text evidence="1">Belongs to the asaB hydroxylase/desaturase family.</text>
</comment>
<protein>
    <submittedName>
        <fullName evidence="4">Uncharacterized protein</fullName>
    </submittedName>
</protein>